<proteinExistence type="predicted"/>
<protein>
    <recommendedName>
        <fullName evidence="4">Phage terminase Nu1 subunit (DNA packaging protein)</fullName>
    </recommendedName>
</protein>
<accession>A0A9X1YKG6</accession>
<reference evidence="2" key="1">
    <citation type="submission" date="2022-04" db="EMBL/GenBank/DDBJ databases">
        <title>Roseomonas acroporae sp. nov., isolated from coral Acropora digitifera.</title>
        <authorList>
            <person name="Sun H."/>
        </authorList>
    </citation>
    <scope>NUCLEOTIDE SEQUENCE</scope>
    <source>
        <strain evidence="2">NAR14</strain>
    </source>
</reference>
<name>A0A9X1YKG6_9PROT</name>
<dbReference type="Proteomes" id="UP001139516">
    <property type="component" value="Unassembled WGS sequence"/>
</dbReference>
<organism evidence="2 3">
    <name type="scientific">Roseomonas acroporae</name>
    <dbReference type="NCBI Taxonomy" id="2937791"/>
    <lineage>
        <taxon>Bacteria</taxon>
        <taxon>Pseudomonadati</taxon>
        <taxon>Pseudomonadota</taxon>
        <taxon>Alphaproteobacteria</taxon>
        <taxon>Acetobacterales</taxon>
        <taxon>Roseomonadaceae</taxon>
        <taxon>Roseomonas</taxon>
    </lineage>
</organism>
<comment type="caution">
    <text evidence="2">The sequence shown here is derived from an EMBL/GenBank/DDBJ whole genome shotgun (WGS) entry which is preliminary data.</text>
</comment>
<evidence type="ECO:0000313" key="2">
    <source>
        <dbReference type="EMBL" id="MCK8787651.1"/>
    </source>
</evidence>
<dbReference type="RefSeq" id="WP_248669700.1">
    <property type="nucleotide sequence ID" value="NZ_JALPRX010000136.1"/>
</dbReference>
<dbReference type="AlphaFoldDB" id="A0A9X1YKG6"/>
<keyword evidence="3" id="KW-1185">Reference proteome</keyword>
<feature type="region of interest" description="Disordered" evidence="1">
    <location>
        <begin position="177"/>
        <end position="196"/>
    </location>
</feature>
<sequence length="196" mass="20411">MPKGTAAEQANERFLVSAADLGRIFGVGERRIRELRDQGRIPGLPNGRFDLFEAGPAYALLLRPAAGRGSAGGSAAAEGLDEARIRLLTAQAEHREMLNEQMRGEAVLAEDMEVVVGAMVDAARAKVLAMPTKGAPAVVGLTTLPEIRGKMTELAHECCGELAADRVAQAVLDRAKQRAGRTGGGGPDSAEVGAAS</sequence>
<evidence type="ECO:0000313" key="3">
    <source>
        <dbReference type="Proteomes" id="UP001139516"/>
    </source>
</evidence>
<evidence type="ECO:0000256" key="1">
    <source>
        <dbReference type="SAM" id="MobiDB-lite"/>
    </source>
</evidence>
<gene>
    <name evidence="2" type="ORF">M0638_25110</name>
</gene>
<dbReference type="EMBL" id="JALPRX010000136">
    <property type="protein sequence ID" value="MCK8787651.1"/>
    <property type="molecule type" value="Genomic_DNA"/>
</dbReference>
<evidence type="ECO:0008006" key="4">
    <source>
        <dbReference type="Google" id="ProtNLM"/>
    </source>
</evidence>